<dbReference type="Proteomes" id="UP001170954">
    <property type="component" value="Unassembled WGS sequence"/>
</dbReference>
<dbReference type="InterPro" id="IPR023090">
    <property type="entry name" value="UPF0702_alpha/beta_dom_sf"/>
</dbReference>
<evidence type="ECO:0000256" key="4">
    <source>
        <dbReference type="ARBA" id="ARBA00022692"/>
    </source>
</evidence>
<reference evidence="9" key="1">
    <citation type="submission" date="2020-06" db="EMBL/GenBank/DDBJ databases">
        <authorList>
            <person name="Dong N."/>
        </authorList>
    </citation>
    <scope>NUCLEOTIDE SEQUENCE</scope>
    <source>
        <strain evidence="9">R1692</strain>
    </source>
</reference>
<evidence type="ECO:0000256" key="3">
    <source>
        <dbReference type="ARBA" id="ARBA00022475"/>
    </source>
</evidence>
<accession>A0ABT7NTD1</accession>
<dbReference type="PANTHER" id="PTHR34582:SF6">
    <property type="entry name" value="UPF0702 TRANSMEMBRANE PROTEIN YCAP"/>
    <property type="match status" value="1"/>
</dbReference>
<dbReference type="RefSeq" id="WP_286652490.1">
    <property type="nucleotide sequence ID" value="NZ_JACAGK010000104.1"/>
</dbReference>
<dbReference type="EMBL" id="JACAGK010000104">
    <property type="protein sequence ID" value="MDM1050502.1"/>
    <property type="molecule type" value="Genomic_DNA"/>
</dbReference>
<proteinExistence type="inferred from homology"/>
<dbReference type="InterPro" id="IPR007353">
    <property type="entry name" value="DUF421"/>
</dbReference>
<protein>
    <submittedName>
        <fullName evidence="9">DUF421 domain-containing protein</fullName>
    </submittedName>
</protein>
<dbReference type="Gene3D" id="3.30.240.20">
    <property type="entry name" value="bsu07140 like domains"/>
    <property type="match status" value="1"/>
</dbReference>
<comment type="similarity">
    <text evidence="2">Belongs to the UPF0702 family.</text>
</comment>
<evidence type="ECO:0000313" key="9">
    <source>
        <dbReference type="EMBL" id="MDM1050502.1"/>
    </source>
</evidence>
<dbReference type="PANTHER" id="PTHR34582">
    <property type="entry name" value="UPF0702 TRANSMEMBRANE PROTEIN YCAP"/>
    <property type="match status" value="1"/>
</dbReference>
<feature type="transmembrane region" description="Helical" evidence="7">
    <location>
        <begin position="16"/>
        <end position="35"/>
    </location>
</feature>
<evidence type="ECO:0000256" key="5">
    <source>
        <dbReference type="ARBA" id="ARBA00022989"/>
    </source>
</evidence>
<name>A0ABT7NTD1_9SPHI</name>
<dbReference type="Pfam" id="PF04239">
    <property type="entry name" value="DUF421"/>
    <property type="match status" value="1"/>
</dbReference>
<keyword evidence="10" id="KW-1185">Reference proteome</keyword>
<evidence type="ECO:0000256" key="7">
    <source>
        <dbReference type="SAM" id="Phobius"/>
    </source>
</evidence>
<evidence type="ECO:0000256" key="1">
    <source>
        <dbReference type="ARBA" id="ARBA00004651"/>
    </source>
</evidence>
<reference evidence="9" key="2">
    <citation type="journal article" date="2022" name="Sci. Total Environ.">
        <title>Prevalence, transmission, and molecular epidemiology of tet(X)-positive bacteria among humans, animals, and environmental niches in China: An epidemiological, and genomic-based study.</title>
        <authorList>
            <person name="Dong N."/>
            <person name="Zeng Y."/>
            <person name="Cai C."/>
            <person name="Sun C."/>
            <person name="Lu J."/>
            <person name="Liu C."/>
            <person name="Zhou H."/>
            <person name="Sun Q."/>
            <person name="Shu L."/>
            <person name="Wang H."/>
            <person name="Wang Y."/>
            <person name="Wang S."/>
            <person name="Wu C."/>
            <person name="Chan E.W."/>
            <person name="Chen G."/>
            <person name="Shen Z."/>
            <person name="Chen S."/>
            <person name="Zhang R."/>
        </authorList>
    </citation>
    <scope>NUCLEOTIDE SEQUENCE</scope>
    <source>
        <strain evidence="9">R1692</strain>
    </source>
</reference>
<feature type="transmembrane region" description="Helical" evidence="7">
    <location>
        <begin position="72"/>
        <end position="93"/>
    </location>
</feature>
<keyword evidence="6 7" id="KW-0472">Membrane</keyword>
<gene>
    <name evidence="9" type="ORF">HX018_19885</name>
</gene>
<sequence>MIDIQNIFLKDVELSFILEIISRTLMMFLIILIVLRLSGRRGVRQLTLFEVAIILAMGSAAGDPMFQEDIPILYGFIVLFSIILFYKFITWLTQKNRFFNELMEGKPMCVVKNGMFEVKKESDSDFSQMEFFAELRNQSIEHLGQVRVALLEVDGTMSVLYYPDEEVKYGLPLFPDDQYKITSLEDGGPFACLFCGNVKSTLESCKDRCDRCGKREWAHAINSRRIG</sequence>
<evidence type="ECO:0000259" key="8">
    <source>
        <dbReference type="Pfam" id="PF04239"/>
    </source>
</evidence>
<keyword evidence="5 7" id="KW-1133">Transmembrane helix</keyword>
<evidence type="ECO:0000256" key="6">
    <source>
        <dbReference type="ARBA" id="ARBA00023136"/>
    </source>
</evidence>
<evidence type="ECO:0000313" key="10">
    <source>
        <dbReference type="Proteomes" id="UP001170954"/>
    </source>
</evidence>
<feature type="transmembrane region" description="Helical" evidence="7">
    <location>
        <begin position="47"/>
        <end position="66"/>
    </location>
</feature>
<comment type="subcellular location">
    <subcellularLocation>
        <location evidence="1">Cell membrane</location>
        <topology evidence="1">Multi-pass membrane protein</topology>
    </subcellularLocation>
</comment>
<comment type="caution">
    <text evidence="9">The sequence shown here is derived from an EMBL/GenBank/DDBJ whole genome shotgun (WGS) entry which is preliminary data.</text>
</comment>
<organism evidence="9 10">
    <name type="scientific">Sphingobacterium hotanense</name>
    <dbReference type="NCBI Taxonomy" id="649196"/>
    <lineage>
        <taxon>Bacteria</taxon>
        <taxon>Pseudomonadati</taxon>
        <taxon>Bacteroidota</taxon>
        <taxon>Sphingobacteriia</taxon>
        <taxon>Sphingobacteriales</taxon>
        <taxon>Sphingobacteriaceae</taxon>
        <taxon>Sphingobacterium</taxon>
    </lineage>
</organism>
<keyword evidence="3" id="KW-1003">Cell membrane</keyword>
<evidence type="ECO:0000256" key="2">
    <source>
        <dbReference type="ARBA" id="ARBA00006448"/>
    </source>
</evidence>
<keyword evidence="4 7" id="KW-0812">Transmembrane</keyword>
<feature type="domain" description="YetF C-terminal" evidence="8">
    <location>
        <begin position="94"/>
        <end position="185"/>
    </location>
</feature>